<organism evidence="2 3">
    <name type="scientific">Aspergillus avenaceus</name>
    <dbReference type="NCBI Taxonomy" id="36643"/>
    <lineage>
        <taxon>Eukaryota</taxon>
        <taxon>Fungi</taxon>
        <taxon>Dikarya</taxon>
        <taxon>Ascomycota</taxon>
        <taxon>Pezizomycotina</taxon>
        <taxon>Eurotiomycetes</taxon>
        <taxon>Eurotiomycetidae</taxon>
        <taxon>Eurotiales</taxon>
        <taxon>Aspergillaceae</taxon>
        <taxon>Aspergillus</taxon>
        <taxon>Aspergillus subgen. Circumdati</taxon>
    </lineage>
</organism>
<reference evidence="2 3" key="1">
    <citation type="submission" date="2019-04" db="EMBL/GenBank/DDBJ databases">
        <title>Friends and foes A comparative genomics study of 23 Aspergillus species from section Flavi.</title>
        <authorList>
            <consortium name="DOE Joint Genome Institute"/>
            <person name="Kjaerbolling I."/>
            <person name="Vesth T."/>
            <person name="Frisvad J.C."/>
            <person name="Nybo J.L."/>
            <person name="Theobald S."/>
            <person name="Kildgaard S."/>
            <person name="Isbrandt T."/>
            <person name="Kuo A."/>
            <person name="Sato A."/>
            <person name="Lyhne E.K."/>
            <person name="Kogle M.E."/>
            <person name="Wiebenga A."/>
            <person name="Kun R.S."/>
            <person name="Lubbers R.J."/>
            <person name="Makela M.R."/>
            <person name="Barry K."/>
            <person name="Chovatia M."/>
            <person name="Clum A."/>
            <person name="Daum C."/>
            <person name="Haridas S."/>
            <person name="He G."/>
            <person name="LaButti K."/>
            <person name="Lipzen A."/>
            <person name="Mondo S."/>
            <person name="Riley R."/>
            <person name="Salamov A."/>
            <person name="Simmons B.A."/>
            <person name="Magnuson J.K."/>
            <person name="Henrissat B."/>
            <person name="Mortensen U.H."/>
            <person name="Larsen T.O."/>
            <person name="Devries R.P."/>
            <person name="Grigoriev I.V."/>
            <person name="Machida M."/>
            <person name="Baker S.E."/>
            <person name="Andersen M.R."/>
        </authorList>
    </citation>
    <scope>NUCLEOTIDE SEQUENCE [LARGE SCALE GENOMIC DNA]</scope>
    <source>
        <strain evidence="2 3">IBT 18842</strain>
    </source>
</reference>
<proteinExistence type="predicted"/>
<feature type="transmembrane region" description="Helical" evidence="1">
    <location>
        <begin position="82"/>
        <end position="101"/>
    </location>
</feature>
<sequence length="107" mass="12635">MPLFRRSYPSSIRQTPMGPSARFRPICSPSCHLMIKRCWRCLALTQPCQRSIAQEICEAFYTLFLFLPLILFHHFLCWRIMWLFIVFNNVSVSAFVFASLCRRGLKN</sequence>
<keyword evidence="3" id="KW-1185">Reference proteome</keyword>
<name>A0A5N6TZB6_ASPAV</name>
<feature type="transmembrane region" description="Helical" evidence="1">
    <location>
        <begin position="59"/>
        <end position="76"/>
    </location>
</feature>
<gene>
    <name evidence="2" type="ORF">BDV25DRAFT_89304</name>
</gene>
<dbReference type="AlphaFoldDB" id="A0A5N6TZB6"/>
<dbReference type="Proteomes" id="UP000325780">
    <property type="component" value="Unassembled WGS sequence"/>
</dbReference>
<protein>
    <submittedName>
        <fullName evidence="2">Uncharacterized protein</fullName>
    </submittedName>
</protein>
<evidence type="ECO:0000313" key="2">
    <source>
        <dbReference type="EMBL" id="KAE8151614.1"/>
    </source>
</evidence>
<keyword evidence="1" id="KW-1133">Transmembrane helix</keyword>
<accession>A0A5N6TZB6</accession>
<keyword evidence="1" id="KW-0812">Transmembrane</keyword>
<evidence type="ECO:0000256" key="1">
    <source>
        <dbReference type="SAM" id="Phobius"/>
    </source>
</evidence>
<dbReference type="EMBL" id="ML742067">
    <property type="protein sequence ID" value="KAE8151614.1"/>
    <property type="molecule type" value="Genomic_DNA"/>
</dbReference>
<evidence type="ECO:0000313" key="3">
    <source>
        <dbReference type="Proteomes" id="UP000325780"/>
    </source>
</evidence>
<keyword evidence="1" id="KW-0472">Membrane</keyword>